<keyword evidence="1" id="KW-1133">Transmembrane helix</keyword>
<dbReference type="AlphaFoldDB" id="A0A420PEC7"/>
<dbReference type="VEuPathDB" id="FungiDB:FOIG_16644"/>
<evidence type="ECO:0000313" key="3">
    <source>
        <dbReference type="Proteomes" id="UP000285860"/>
    </source>
</evidence>
<dbReference type="Proteomes" id="UP000285860">
    <property type="component" value="Unassembled WGS sequence"/>
</dbReference>
<protein>
    <submittedName>
        <fullName evidence="2">Uncharacterized protein</fullName>
    </submittedName>
</protein>
<dbReference type="EMBL" id="MRCY01000157">
    <property type="protein sequence ID" value="RKK93900.1"/>
    <property type="molecule type" value="Genomic_DNA"/>
</dbReference>
<name>A0A420PEC7_FUSOX</name>
<feature type="transmembrane region" description="Helical" evidence="1">
    <location>
        <begin position="12"/>
        <end position="31"/>
    </location>
</feature>
<dbReference type="VEuPathDB" id="FungiDB:FOC1_g10003819"/>
<reference evidence="2 3" key="1">
    <citation type="journal article" date="2018" name="Sci. Rep.">
        <title>Characterisation of pathogen-specific regions and novel effector candidates in Fusarium oxysporum f. sp. cepae.</title>
        <authorList>
            <person name="Armitage A.D."/>
            <person name="Taylor A."/>
            <person name="Sobczyk M.K."/>
            <person name="Baxter L."/>
            <person name="Greenfield B.P."/>
            <person name="Bates H.J."/>
            <person name="Wilson F."/>
            <person name="Jackson A.C."/>
            <person name="Ott S."/>
            <person name="Harrison R.J."/>
            <person name="Clarkson J.P."/>
        </authorList>
    </citation>
    <scope>NUCLEOTIDE SEQUENCE [LARGE SCALE GENOMIC DNA]</scope>
    <source>
        <strain evidence="2 3">Fo_A28</strain>
    </source>
</reference>
<keyword evidence="1" id="KW-0812">Transmembrane</keyword>
<organism evidence="2 3">
    <name type="scientific">Fusarium oxysporum</name>
    <name type="common">Fusarium vascular wilt</name>
    <dbReference type="NCBI Taxonomy" id="5507"/>
    <lineage>
        <taxon>Eukaryota</taxon>
        <taxon>Fungi</taxon>
        <taxon>Dikarya</taxon>
        <taxon>Ascomycota</taxon>
        <taxon>Pezizomycotina</taxon>
        <taxon>Sordariomycetes</taxon>
        <taxon>Hypocreomycetidae</taxon>
        <taxon>Hypocreales</taxon>
        <taxon>Nectriaceae</taxon>
        <taxon>Fusarium</taxon>
        <taxon>Fusarium oxysporum species complex</taxon>
    </lineage>
</organism>
<evidence type="ECO:0000313" key="2">
    <source>
        <dbReference type="EMBL" id="RKK93900.1"/>
    </source>
</evidence>
<gene>
    <name evidence="2" type="ORF">BFJ68_g15377</name>
</gene>
<evidence type="ECO:0000256" key="1">
    <source>
        <dbReference type="SAM" id="Phobius"/>
    </source>
</evidence>
<proteinExistence type="predicted"/>
<sequence>MFGKRGPHNAILIFAIQGSMLGSIVVGLPVIPTEDVKDKIDEPEQIIYAGHVLFNETRCPVGSDNADDIFSDCYCTPKCVPCKEEDKDQV</sequence>
<accession>A0A420PEC7</accession>
<keyword evidence="1" id="KW-0472">Membrane</keyword>
<dbReference type="VEuPathDB" id="FungiDB:FOC4_g10000135"/>
<comment type="caution">
    <text evidence="2">The sequence shown here is derived from an EMBL/GenBank/DDBJ whole genome shotgun (WGS) entry which is preliminary data.</text>
</comment>